<keyword evidence="3" id="KW-1185">Reference proteome</keyword>
<dbReference type="Proteomes" id="UP000056109">
    <property type="component" value="Chromosome I"/>
</dbReference>
<reference evidence="3" key="1">
    <citation type="submission" date="2014-09" db="EMBL/GenBank/DDBJ databases">
        <authorList>
            <person name="Illeghems K.G."/>
        </authorList>
    </citation>
    <scope>NUCLEOTIDE SEQUENCE [LARGE SCALE GENOMIC DNA]</scope>
    <source>
        <strain evidence="3">108B</strain>
    </source>
</reference>
<keyword evidence="1" id="KW-0732">Signal</keyword>
<dbReference type="GeneID" id="34784212"/>
<evidence type="ECO:0000313" key="3">
    <source>
        <dbReference type="Proteomes" id="UP000056109"/>
    </source>
</evidence>
<name>A0A0U5EZI8_9PROT</name>
<dbReference type="RefSeq" id="WP_231948258.1">
    <property type="nucleotide sequence ID" value="NZ_LN606600.1"/>
</dbReference>
<feature type="chain" id="PRO_5006856457" evidence="1">
    <location>
        <begin position="34"/>
        <end position="254"/>
    </location>
</feature>
<evidence type="ECO:0000313" key="2">
    <source>
        <dbReference type="EMBL" id="CEF42502.1"/>
    </source>
</evidence>
<dbReference type="KEGG" id="asz:ASN_3260"/>
<feature type="signal peptide" evidence="1">
    <location>
        <begin position="1"/>
        <end position="33"/>
    </location>
</feature>
<dbReference type="AlphaFoldDB" id="A0A0U5EZI8"/>
<proteinExistence type="predicted"/>
<dbReference type="EMBL" id="LN606600">
    <property type="protein sequence ID" value="CEF42502.1"/>
    <property type="molecule type" value="Genomic_DNA"/>
</dbReference>
<sequence length="254" mass="27359">MIFKIRTMRRTLSGLMTVFLIGFSTHISCQAHAEDLRAFTDYAGAIGEIPISMTVFVSGNKIADGSHYYYRKYLKDIPLTGTAGTELHLTEPGGGVFVLHYVDNNSSPVTAENSTGLAGTWSGNGHTLPVKLDLQSGGSYILGRRYADITNKSDAQFEEPIKGFYYAAIGGRPADAVRFVAFPLRVNTGAPKPLMIHNASELQQKWKSIFSPAWLKALAAASPHDLSTTKGQAMIGAGLAFFGDDGLEVVNAIP</sequence>
<accession>A0A0U5EZI8</accession>
<organism evidence="2 3">
    <name type="scientific">Acetobacter senegalensis</name>
    <dbReference type="NCBI Taxonomy" id="446692"/>
    <lineage>
        <taxon>Bacteria</taxon>
        <taxon>Pseudomonadati</taxon>
        <taxon>Pseudomonadota</taxon>
        <taxon>Alphaproteobacteria</taxon>
        <taxon>Acetobacterales</taxon>
        <taxon>Acetobacteraceae</taxon>
        <taxon>Acetobacter</taxon>
    </lineage>
</organism>
<dbReference type="PATRIC" id="fig|446692.3.peg.3451"/>
<evidence type="ECO:0000256" key="1">
    <source>
        <dbReference type="SAM" id="SignalP"/>
    </source>
</evidence>
<protein>
    <submittedName>
        <fullName evidence="2">Uncharacterized protein</fullName>
    </submittedName>
</protein>
<gene>
    <name evidence="2" type="ORF">ASN_3260</name>
</gene>